<organism evidence="1">
    <name type="scientific">Myoviridae sp. ctj9o3</name>
    <dbReference type="NCBI Taxonomy" id="2826688"/>
    <lineage>
        <taxon>Viruses</taxon>
        <taxon>Duplodnaviria</taxon>
        <taxon>Heunggongvirae</taxon>
        <taxon>Uroviricota</taxon>
        <taxon>Caudoviricetes</taxon>
    </lineage>
</organism>
<reference evidence="1" key="1">
    <citation type="journal article" date="2021" name="Proc. Natl. Acad. Sci. U.S.A.">
        <title>A Catalog of Tens of Thousands of Viruses from Human Metagenomes Reveals Hidden Associations with Chronic Diseases.</title>
        <authorList>
            <person name="Tisza M.J."/>
            <person name="Buck C.B."/>
        </authorList>
    </citation>
    <scope>NUCLEOTIDE SEQUENCE</scope>
    <source>
        <strain evidence="1">Ctj9o3</strain>
    </source>
</reference>
<name>A0A8S5MBT8_9CAUD</name>
<evidence type="ECO:0000313" key="1">
    <source>
        <dbReference type="EMBL" id="DAD79817.1"/>
    </source>
</evidence>
<sequence>MANTTSNYGLIKPVEEEYYDIGVFNANVDTIDNQLKENENSINGLKRELRLKIPVSVWSLTGEFFVAEISASEIKASDNPIMFAVLDNIVTAREVKEYNKNYAFIHRGETLDGLVRFYAYKKPKIDLTIGLRGK</sequence>
<proteinExistence type="predicted"/>
<protein>
    <submittedName>
        <fullName evidence="1">Uncharacterized protein</fullName>
    </submittedName>
</protein>
<accession>A0A8S5MBT8</accession>
<dbReference type="EMBL" id="BK014873">
    <property type="protein sequence ID" value="DAD79817.1"/>
    <property type="molecule type" value="Genomic_DNA"/>
</dbReference>